<proteinExistence type="predicted"/>
<dbReference type="EMBL" id="MU128981">
    <property type="protein sequence ID" value="KAF9512865.1"/>
    <property type="molecule type" value="Genomic_DNA"/>
</dbReference>
<dbReference type="AlphaFoldDB" id="A0A9P6AWW5"/>
<protein>
    <submittedName>
        <fullName evidence="2">Uncharacterized protein</fullName>
    </submittedName>
</protein>
<organism evidence="2 3">
    <name type="scientific">Hydnum rufescens UP504</name>
    <dbReference type="NCBI Taxonomy" id="1448309"/>
    <lineage>
        <taxon>Eukaryota</taxon>
        <taxon>Fungi</taxon>
        <taxon>Dikarya</taxon>
        <taxon>Basidiomycota</taxon>
        <taxon>Agaricomycotina</taxon>
        <taxon>Agaricomycetes</taxon>
        <taxon>Cantharellales</taxon>
        <taxon>Hydnaceae</taxon>
        <taxon>Hydnum</taxon>
    </lineage>
</organism>
<evidence type="ECO:0000313" key="3">
    <source>
        <dbReference type="Proteomes" id="UP000886523"/>
    </source>
</evidence>
<gene>
    <name evidence="2" type="ORF">BS47DRAFT_1362895</name>
</gene>
<keyword evidence="3" id="KW-1185">Reference proteome</keyword>
<dbReference type="Proteomes" id="UP000886523">
    <property type="component" value="Unassembled WGS sequence"/>
</dbReference>
<feature type="region of interest" description="Disordered" evidence="1">
    <location>
        <begin position="1"/>
        <end position="117"/>
    </location>
</feature>
<evidence type="ECO:0000313" key="2">
    <source>
        <dbReference type="EMBL" id="KAF9512865.1"/>
    </source>
</evidence>
<sequence>MARDMSKDTREPPEIQNIPGPIPQFLPDHSGRDRKGNLRTTADRNPQREFGAVPKTPHGATRPSPEHTLPGAKLESQTTRDSARGRQGIPAVLPSNKESSEAGSEQPRTWQDAKRGELGPATRNLQLSSVLVHKAKLKFAPAFCDATGKGQLSLLPPTLPGRSARRTGKMFHTSLACLTDMEASLANGRLFNNCKTSHARQTCLRALGWVLVELGETIPTNASDYRKGIGVRPASKITSREDLLNRGNESAEESASF</sequence>
<evidence type="ECO:0000256" key="1">
    <source>
        <dbReference type="SAM" id="MobiDB-lite"/>
    </source>
</evidence>
<reference evidence="2" key="1">
    <citation type="journal article" date="2020" name="Nat. Commun.">
        <title>Large-scale genome sequencing of mycorrhizal fungi provides insights into the early evolution of symbiotic traits.</title>
        <authorList>
            <person name="Miyauchi S."/>
            <person name="Kiss E."/>
            <person name="Kuo A."/>
            <person name="Drula E."/>
            <person name="Kohler A."/>
            <person name="Sanchez-Garcia M."/>
            <person name="Morin E."/>
            <person name="Andreopoulos B."/>
            <person name="Barry K.W."/>
            <person name="Bonito G."/>
            <person name="Buee M."/>
            <person name="Carver A."/>
            <person name="Chen C."/>
            <person name="Cichocki N."/>
            <person name="Clum A."/>
            <person name="Culley D."/>
            <person name="Crous P.W."/>
            <person name="Fauchery L."/>
            <person name="Girlanda M."/>
            <person name="Hayes R.D."/>
            <person name="Keri Z."/>
            <person name="LaButti K."/>
            <person name="Lipzen A."/>
            <person name="Lombard V."/>
            <person name="Magnuson J."/>
            <person name="Maillard F."/>
            <person name="Murat C."/>
            <person name="Nolan M."/>
            <person name="Ohm R.A."/>
            <person name="Pangilinan J."/>
            <person name="Pereira M.F."/>
            <person name="Perotto S."/>
            <person name="Peter M."/>
            <person name="Pfister S."/>
            <person name="Riley R."/>
            <person name="Sitrit Y."/>
            <person name="Stielow J.B."/>
            <person name="Szollosi G."/>
            <person name="Zifcakova L."/>
            <person name="Stursova M."/>
            <person name="Spatafora J.W."/>
            <person name="Tedersoo L."/>
            <person name="Vaario L.M."/>
            <person name="Yamada A."/>
            <person name="Yan M."/>
            <person name="Wang P."/>
            <person name="Xu J."/>
            <person name="Bruns T."/>
            <person name="Baldrian P."/>
            <person name="Vilgalys R."/>
            <person name="Dunand C."/>
            <person name="Henrissat B."/>
            <person name="Grigoriev I.V."/>
            <person name="Hibbett D."/>
            <person name="Nagy L.G."/>
            <person name="Martin F.M."/>
        </authorList>
    </citation>
    <scope>NUCLEOTIDE SEQUENCE</scope>
    <source>
        <strain evidence="2">UP504</strain>
    </source>
</reference>
<name>A0A9P6AWW5_9AGAM</name>
<accession>A0A9P6AWW5</accession>
<feature type="compositionally biased region" description="Basic and acidic residues" evidence="1">
    <location>
        <begin position="29"/>
        <end position="47"/>
    </location>
</feature>
<comment type="caution">
    <text evidence="2">The sequence shown here is derived from an EMBL/GenBank/DDBJ whole genome shotgun (WGS) entry which is preliminary data.</text>
</comment>
<feature type="compositionally biased region" description="Basic and acidic residues" evidence="1">
    <location>
        <begin position="1"/>
        <end position="13"/>
    </location>
</feature>